<dbReference type="Gramene" id="Bra032597.1">
    <property type="protein sequence ID" value="Bra032597.1-P"/>
    <property type="gene ID" value="Bra032597"/>
</dbReference>
<dbReference type="Proteomes" id="UP000011750">
    <property type="component" value="Chromosome A09"/>
</dbReference>
<protein>
    <submittedName>
        <fullName evidence="2">Uncharacterized protein</fullName>
    </submittedName>
</protein>
<feature type="compositionally biased region" description="Low complexity" evidence="1">
    <location>
        <begin position="40"/>
        <end position="50"/>
    </location>
</feature>
<name>M4EUW4_BRACM</name>
<evidence type="ECO:0000313" key="3">
    <source>
        <dbReference type="Proteomes" id="UP000011750"/>
    </source>
</evidence>
<dbReference type="AlphaFoldDB" id="M4EUW4"/>
<dbReference type="HOGENOM" id="CLU_2797540_0_0_1"/>
<proteinExistence type="predicted"/>
<sequence length="68" mass="6909">MVDPTETEIVEVDNVYEDTILGEIQTVADEDEQTPTRGQVATGAGENAVTGAGGNAVTGAGENAVTET</sequence>
<evidence type="ECO:0000313" key="2">
    <source>
        <dbReference type="EnsemblPlants" id="Bra032597.1-P"/>
    </source>
</evidence>
<reference evidence="2 3" key="2">
    <citation type="journal article" date="2018" name="Hortic Res">
        <title>Improved Brassica rapa reference genome by single-molecule sequencing and chromosome conformation capture technologies.</title>
        <authorList>
            <person name="Zhang L."/>
            <person name="Cai X."/>
            <person name="Wu J."/>
            <person name="Liu M."/>
            <person name="Grob S."/>
            <person name="Cheng F."/>
            <person name="Liang J."/>
            <person name="Cai C."/>
            <person name="Liu Z."/>
            <person name="Liu B."/>
            <person name="Wang F."/>
            <person name="Li S."/>
            <person name="Liu F."/>
            <person name="Li X."/>
            <person name="Cheng L."/>
            <person name="Yang W."/>
            <person name="Li M.H."/>
            <person name="Grossniklaus U."/>
            <person name="Zheng H."/>
            <person name="Wang X."/>
        </authorList>
    </citation>
    <scope>NUCLEOTIDE SEQUENCE [LARGE SCALE GENOMIC DNA]</scope>
    <source>
        <strain evidence="2 3">cv. Chiifu-401-42</strain>
    </source>
</reference>
<feature type="region of interest" description="Disordered" evidence="1">
    <location>
        <begin position="29"/>
        <end position="68"/>
    </location>
</feature>
<keyword evidence="3" id="KW-1185">Reference proteome</keyword>
<reference evidence="2" key="3">
    <citation type="submission" date="2023-03" db="UniProtKB">
        <authorList>
            <consortium name="EnsemblPlants"/>
        </authorList>
    </citation>
    <scope>IDENTIFICATION</scope>
    <source>
        <strain evidence="2">cv. Chiifu-401-42</strain>
    </source>
</reference>
<dbReference type="InParanoid" id="M4EUW4"/>
<feature type="compositionally biased region" description="Low complexity" evidence="1">
    <location>
        <begin position="57"/>
        <end position="68"/>
    </location>
</feature>
<dbReference type="EnsemblPlants" id="Bra032597.1">
    <property type="protein sequence ID" value="Bra032597.1-P"/>
    <property type="gene ID" value="Bra032597"/>
</dbReference>
<reference evidence="2 3" key="1">
    <citation type="journal article" date="2011" name="Nat. Genet.">
        <title>The genome of the mesopolyploid crop species Brassica rapa.</title>
        <authorList>
            <consortium name="Brassica rapa Genome Sequencing Project Consortium"/>
            <person name="Wang X."/>
            <person name="Wang H."/>
            <person name="Wang J."/>
            <person name="Sun R."/>
            <person name="Wu J."/>
            <person name="Liu S."/>
            <person name="Bai Y."/>
            <person name="Mun J.H."/>
            <person name="Bancroft I."/>
            <person name="Cheng F."/>
            <person name="Huang S."/>
            <person name="Li X."/>
            <person name="Hua W."/>
            <person name="Wang J."/>
            <person name="Wang X."/>
            <person name="Freeling M."/>
            <person name="Pires J.C."/>
            <person name="Paterson A.H."/>
            <person name="Chalhoub B."/>
            <person name="Wang B."/>
            <person name="Hayward A."/>
            <person name="Sharpe A.G."/>
            <person name="Park B.S."/>
            <person name="Weisshaar B."/>
            <person name="Liu B."/>
            <person name="Li B."/>
            <person name="Liu B."/>
            <person name="Tong C."/>
            <person name="Song C."/>
            <person name="Duran C."/>
            <person name="Peng C."/>
            <person name="Geng C."/>
            <person name="Koh C."/>
            <person name="Lin C."/>
            <person name="Edwards D."/>
            <person name="Mu D."/>
            <person name="Shen D."/>
            <person name="Soumpourou E."/>
            <person name="Li F."/>
            <person name="Fraser F."/>
            <person name="Conant G."/>
            <person name="Lassalle G."/>
            <person name="King G.J."/>
            <person name="Bonnema G."/>
            <person name="Tang H."/>
            <person name="Wang H."/>
            <person name="Belcram H."/>
            <person name="Zhou H."/>
            <person name="Hirakawa H."/>
            <person name="Abe H."/>
            <person name="Guo H."/>
            <person name="Wang H."/>
            <person name="Jin H."/>
            <person name="Parkin I.A."/>
            <person name="Batley J."/>
            <person name="Kim J.S."/>
            <person name="Just J."/>
            <person name="Li J."/>
            <person name="Xu J."/>
            <person name="Deng J."/>
            <person name="Kim J.A."/>
            <person name="Li J."/>
            <person name="Yu J."/>
            <person name="Meng J."/>
            <person name="Wang J."/>
            <person name="Min J."/>
            <person name="Poulain J."/>
            <person name="Wang J."/>
            <person name="Hatakeyama K."/>
            <person name="Wu K."/>
            <person name="Wang L."/>
            <person name="Fang L."/>
            <person name="Trick M."/>
            <person name="Links M.G."/>
            <person name="Zhao M."/>
            <person name="Jin M."/>
            <person name="Ramchiary N."/>
            <person name="Drou N."/>
            <person name="Berkman P.J."/>
            <person name="Cai Q."/>
            <person name="Huang Q."/>
            <person name="Li R."/>
            <person name="Tabata S."/>
            <person name="Cheng S."/>
            <person name="Zhang S."/>
            <person name="Zhang S."/>
            <person name="Huang S."/>
            <person name="Sato S."/>
            <person name="Sun S."/>
            <person name="Kwon S.J."/>
            <person name="Choi S.R."/>
            <person name="Lee T.H."/>
            <person name="Fan W."/>
            <person name="Zhao X."/>
            <person name="Tan X."/>
            <person name="Xu X."/>
            <person name="Wang Y."/>
            <person name="Qiu Y."/>
            <person name="Yin Y."/>
            <person name="Li Y."/>
            <person name="Du Y."/>
            <person name="Liao Y."/>
            <person name="Lim Y."/>
            <person name="Narusaka Y."/>
            <person name="Wang Y."/>
            <person name="Wang Z."/>
            <person name="Li Z."/>
            <person name="Wang Z."/>
            <person name="Xiong Z."/>
            <person name="Zhang Z."/>
        </authorList>
    </citation>
    <scope>NUCLEOTIDE SEQUENCE [LARGE SCALE GENOMIC DNA]</scope>
    <source>
        <strain evidence="2 3">cv. Chiifu-401-42</strain>
    </source>
</reference>
<organism evidence="2 3">
    <name type="scientific">Brassica campestris</name>
    <name type="common">Field mustard</name>
    <dbReference type="NCBI Taxonomy" id="3711"/>
    <lineage>
        <taxon>Eukaryota</taxon>
        <taxon>Viridiplantae</taxon>
        <taxon>Streptophyta</taxon>
        <taxon>Embryophyta</taxon>
        <taxon>Tracheophyta</taxon>
        <taxon>Spermatophyta</taxon>
        <taxon>Magnoliopsida</taxon>
        <taxon>eudicotyledons</taxon>
        <taxon>Gunneridae</taxon>
        <taxon>Pentapetalae</taxon>
        <taxon>rosids</taxon>
        <taxon>malvids</taxon>
        <taxon>Brassicales</taxon>
        <taxon>Brassicaceae</taxon>
        <taxon>Brassiceae</taxon>
        <taxon>Brassica</taxon>
    </lineage>
</organism>
<accession>M4EUW4</accession>
<evidence type="ECO:0000256" key="1">
    <source>
        <dbReference type="SAM" id="MobiDB-lite"/>
    </source>
</evidence>